<keyword evidence="3" id="KW-1185">Reference proteome</keyword>
<evidence type="ECO:0000256" key="1">
    <source>
        <dbReference type="SAM" id="MobiDB-lite"/>
    </source>
</evidence>
<accession>A0ABQ9AZA3</accession>
<evidence type="ECO:0000313" key="3">
    <source>
        <dbReference type="Proteomes" id="UP001141253"/>
    </source>
</evidence>
<proteinExistence type="predicted"/>
<dbReference type="EMBL" id="JAPFFI010000014">
    <property type="protein sequence ID" value="KAJ6366199.1"/>
    <property type="molecule type" value="Genomic_DNA"/>
</dbReference>
<feature type="region of interest" description="Disordered" evidence="1">
    <location>
        <begin position="79"/>
        <end position="119"/>
    </location>
</feature>
<dbReference type="Proteomes" id="UP001141253">
    <property type="component" value="Chromosome 7"/>
</dbReference>
<name>A0ABQ9AZA3_9ROSI</name>
<comment type="caution">
    <text evidence="2">The sequence shown here is derived from an EMBL/GenBank/DDBJ whole genome shotgun (WGS) entry which is preliminary data.</text>
</comment>
<evidence type="ECO:0000313" key="2">
    <source>
        <dbReference type="EMBL" id="KAJ6366199.1"/>
    </source>
</evidence>
<reference evidence="2" key="1">
    <citation type="submission" date="2022-10" db="EMBL/GenBank/DDBJ databases">
        <authorList>
            <person name="Hyden B.L."/>
            <person name="Feng K."/>
            <person name="Yates T."/>
            <person name="Jawdy S."/>
            <person name="Smart L.B."/>
            <person name="Muchero W."/>
        </authorList>
    </citation>
    <scope>NUCLEOTIDE SEQUENCE</scope>
    <source>
        <tissue evidence="2">Shoot tip</tissue>
    </source>
</reference>
<reference evidence="2" key="2">
    <citation type="journal article" date="2023" name="Int. J. Mol. Sci.">
        <title>De Novo Assembly and Annotation of 11 Diverse Shrub Willow (Salix) Genomes Reveals Novel Gene Organization in Sex-Linked Regions.</title>
        <authorList>
            <person name="Hyden B."/>
            <person name="Feng K."/>
            <person name="Yates T.B."/>
            <person name="Jawdy S."/>
            <person name="Cereghino C."/>
            <person name="Smart L.B."/>
            <person name="Muchero W."/>
        </authorList>
    </citation>
    <scope>NUCLEOTIDE SEQUENCE</scope>
    <source>
        <tissue evidence="2">Shoot tip</tissue>
    </source>
</reference>
<sequence>MIFQSFLKIERNATEGRLGSKEAIGAVEEINADTAEGSPGRNEAIGAEREIATTAGGRLQPRAESVVGGKLQPIGAGVMSTMDDAENPGGGAMDDAAEGRANERPDAAEVESISRRGGRRRWSYVDDWNKKH</sequence>
<protein>
    <submittedName>
        <fullName evidence="2">Uncharacterized protein</fullName>
    </submittedName>
</protein>
<organism evidence="2 3">
    <name type="scientific">Salix suchowensis</name>
    <dbReference type="NCBI Taxonomy" id="1278906"/>
    <lineage>
        <taxon>Eukaryota</taxon>
        <taxon>Viridiplantae</taxon>
        <taxon>Streptophyta</taxon>
        <taxon>Embryophyta</taxon>
        <taxon>Tracheophyta</taxon>
        <taxon>Spermatophyta</taxon>
        <taxon>Magnoliopsida</taxon>
        <taxon>eudicotyledons</taxon>
        <taxon>Gunneridae</taxon>
        <taxon>Pentapetalae</taxon>
        <taxon>rosids</taxon>
        <taxon>fabids</taxon>
        <taxon>Malpighiales</taxon>
        <taxon>Salicaceae</taxon>
        <taxon>Saliceae</taxon>
        <taxon>Salix</taxon>
    </lineage>
</organism>
<gene>
    <name evidence="2" type="ORF">OIU77_002722</name>
</gene>
<feature type="compositionally biased region" description="Basic and acidic residues" evidence="1">
    <location>
        <begin position="97"/>
        <end position="107"/>
    </location>
</feature>